<keyword evidence="1" id="KW-0540">Nuclease</keyword>
<dbReference type="GO" id="GO:0004519">
    <property type="term" value="F:endonuclease activity"/>
    <property type="evidence" value="ECO:0007669"/>
    <property type="project" value="UniProtKB-KW"/>
</dbReference>
<keyword evidence="1" id="KW-0255">Endonuclease</keyword>
<dbReference type="AlphaFoldDB" id="A0A1T4RIM2"/>
<evidence type="ECO:0000313" key="1">
    <source>
        <dbReference type="EMBL" id="SKA15541.1"/>
    </source>
</evidence>
<reference evidence="1 2" key="1">
    <citation type="submission" date="2017-02" db="EMBL/GenBank/DDBJ databases">
        <authorList>
            <person name="Peterson S.W."/>
        </authorList>
    </citation>
    <scope>NUCLEOTIDE SEQUENCE [LARGE SCALE GENOMIC DNA]</scope>
    <source>
        <strain evidence="1 2">ATCC 43854</strain>
    </source>
</reference>
<name>A0A1T4RIM2_9BACT</name>
<dbReference type="RefSeq" id="WP_078777395.1">
    <property type="nucleotide sequence ID" value="NZ_FUWU01000075.1"/>
</dbReference>
<proteinExistence type="predicted"/>
<gene>
    <name evidence="1" type="ORF">SAMN02745108_02731</name>
</gene>
<dbReference type="InterPro" id="IPR018577">
    <property type="entry name" value="Restrct_endonuc_II_Bpu10I"/>
</dbReference>
<keyword evidence="1" id="KW-0378">Hydrolase</keyword>
<sequence>MYVHKDNIETKIGGNYNGLEEKLRAFEEKNYFPMREKVECIDFSRGLTAFDKATEILNIYWEELHKFAIKYKIKSQSKFESTFLEEISCYLFHNIDEIKNGNLSIFNKGIYAGIKIKEDLTIDVIKKDVDFCIGKKINVTIDKQTPVSLIIPAVSVEVKTYLDATMFGEIKSSSKTLKSSTPNSRAYVLMGYKNIADEHILAAKQDSTLDEMFVLQAKEGDPIDSKTLYEYYKEVKKAISSLVNQVKIVVPGRLLNKSE</sequence>
<dbReference type="EMBL" id="FUWU01000075">
    <property type="protein sequence ID" value="SKA15541.1"/>
    <property type="molecule type" value="Genomic_DNA"/>
</dbReference>
<evidence type="ECO:0000313" key="2">
    <source>
        <dbReference type="Proteomes" id="UP000190449"/>
    </source>
</evidence>
<dbReference type="Pfam" id="PF09549">
    <property type="entry name" value="RE_Bpu10I"/>
    <property type="match status" value="1"/>
</dbReference>
<dbReference type="Proteomes" id="UP000190449">
    <property type="component" value="Unassembled WGS sequence"/>
</dbReference>
<accession>A0A1T4RIM2</accession>
<protein>
    <submittedName>
        <fullName evidence="1">Bpu10I restriction endonuclease</fullName>
    </submittedName>
</protein>
<organism evidence="1 2">
    <name type="scientific">Fibrobacter intestinalis</name>
    <dbReference type="NCBI Taxonomy" id="28122"/>
    <lineage>
        <taxon>Bacteria</taxon>
        <taxon>Pseudomonadati</taxon>
        <taxon>Fibrobacterota</taxon>
        <taxon>Fibrobacteria</taxon>
        <taxon>Fibrobacterales</taxon>
        <taxon>Fibrobacteraceae</taxon>
        <taxon>Fibrobacter</taxon>
    </lineage>
</organism>